<evidence type="ECO:0000256" key="1">
    <source>
        <dbReference type="SAM" id="MobiDB-lite"/>
    </source>
</evidence>
<dbReference type="Proteomes" id="UP000799118">
    <property type="component" value="Unassembled WGS sequence"/>
</dbReference>
<keyword evidence="3" id="KW-1185">Reference proteome</keyword>
<dbReference type="AlphaFoldDB" id="A0A6A4HPG4"/>
<feature type="region of interest" description="Disordered" evidence="1">
    <location>
        <begin position="26"/>
        <end position="53"/>
    </location>
</feature>
<dbReference type="OrthoDB" id="2505969at2759"/>
<evidence type="ECO:0008006" key="4">
    <source>
        <dbReference type="Google" id="ProtNLM"/>
    </source>
</evidence>
<feature type="region of interest" description="Disordered" evidence="1">
    <location>
        <begin position="906"/>
        <end position="952"/>
    </location>
</feature>
<dbReference type="InterPro" id="IPR040521">
    <property type="entry name" value="KDZ"/>
</dbReference>
<accession>A0A6A4HPG4</accession>
<dbReference type="PANTHER" id="PTHR33096">
    <property type="entry name" value="CXC2 DOMAIN-CONTAINING PROTEIN"/>
    <property type="match status" value="1"/>
</dbReference>
<dbReference type="EMBL" id="ML769462">
    <property type="protein sequence ID" value="KAE9399986.1"/>
    <property type="molecule type" value="Genomic_DNA"/>
</dbReference>
<protein>
    <recommendedName>
        <fullName evidence="4">CxC1-like cysteine cluster associated with KDZ transposases domain-containing protein</fullName>
    </recommendedName>
</protein>
<proteinExistence type="predicted"/>
<sequence length="965" mass="109353">MAKGESIQRTVRSYVGSGRFGKGLGAASTLGPRAMAKQRAEAHSRRTQASQGLSTELQNALEDISGETPQIPDAMDVDGLGFDFNVGGEPGDDDSDTELRSTQSIVVDLRDYVGINKWHGRRKYKDTRTWKQRINRFHDAWASILDELVVHYINWKYHPSSVPQSSATAGWEFSIPVVDVYSLARETTVHRNSETKATSALVSAGYLAASPESPSLAVSLRTLELFYAIRLFKPNFSVEAFAKTTCHLYAIPYRRSYRTALSDTFDVYLAILQKVNTRVSAELGHNTPDYRALNSCPPCAYELEGEPPLTFSRMVVVDGNNSLKRMDGIGKREVADTRVFGESDYYLSEEFVNTFANEVPARRSQSKTAIEDSEEGFGVPEEHGDPTDGDPDPKIRECADNWKAAAADSEKKMWDAFRESGYFAMACRHGFVLWVADMIWSGELAKYPLAMVAKALKVFGPAWILGYDIGCSFSSTIRSSSLGSEFKQKGCRTCVNAFHGYSHCAICQQKFHPLNIPGMGLEDLETLERLFSSSNQLASITRYMSPHQRRIFIDLFLQQWDREKYQNLATMLHNNYIQALDILEFELPAFKADLQALNLTEGDIDTYLNDEQRHLSTLGSETSEDLHAVAYIELLRKYREINYENASTSFRLHTPSDYQFLSDAAAYNINLSESRKTETRRRFLLEQRDKVLFEIVQMETAMNVERRWEPHDQEYKGAMEYLNTRKYRQALEHLQKLVVQRLFELHKMNLSNTGYKMRTHIANALQRRSQAIRNAVKSYNTAASALTPPRDTLDWAKVSHFAFLDQFNILKDTRHSVFDQPWAKPVNRSLMKQHRRIQRAREEIAHCNIGIRRLHTSIVDEGKHFNTVLERLADSPMLGPVSDYIHRRQAVNRLLLARIHQTYDLPGFTGDPSPGKRKGTVDTNLPEASSDAPDPESNDGGDEEDDDFTEGVGAIVDFMSNISVQ</sequence>
<reference evidence="2" key="1">
    <citation type="journal article" date="2019" name="Environ. Microbiol.">
        <title>Fungal ecological strategies reflected in gene transcription - a case study of two litter decomposers.</title>
        <authorList>
            <person name="Barbi F."/>
            <person name="Kohler A."/>
            <person name="Barry K."/>
            <person name="Baskaran P."/>
            <person name="Daum C."/>
            <person name="Fauchery L."/>
            <person name="Ihrmark K."/>
            <person name="Kuo A."/>
            <person name="LaButti K."/>
            <person name="Lipzen A."/>
            <person name="Morin E."/>
            <person name="Grigoriev I.V."/>
            <person name="Henrissat B."/>
            <person name="Lindahl B."/>
            <person name="Martin F."/>
        </authorList>
    </citation>
    <scope>NUCLEOTIDE SEQUENCE</scope>
    <source>
        <strain evidence="2">JB14</strain>
    </source>
</reference>
<evidence type="ECO:0000313" key="3">
    <source>
        <dbReference type="Proteomes" id="UP000799118"/>
    </source>
</evidence>
<gene>
    <name evidence="2" type="ORF">BT96DRAFT_1100290</name>
</gene>
<dbReference type="PANTHER" id="PTHR33096:SF1">
    <property type="entry name" value="CXC1-LIKE CYSTEINE CLUSTER ASSOCIATED WITH KDZ TRANSPOSASES DOMAIN-CONTAINING PROTEIN"/>
    <property type="match status" value="1"/>
</dbReference>
<evidence type="ECO:0000313" key="2">
    <source>
        <dbReference type="EMBL" id="KAE9399986.1"/>
    </source>
</evidence>
<name>A0A6A4HPG4_9AGAR</name>
<feature type="compositionally biased region" description="Basic and acidic residues" evidence="1">
    <location>
        <begin position="380"/>
        <end position="393"/>
    </location>
</feature>
<dbReference type="Pfam" id="PF18758">
    <property type="entry name" value="KDZ"/>
    <property type="match status" value="1"/>
</dbReference>
<feature type="compositionally biased region" description="Acidic residues" evidence="1">
    <location>
        <begin position="933"/>
        <end position="949"/>
    </location>
</feature>
<feature type="region of interest" description="Disordered" evidence="1">
    <location>
        <begin position="362"/>
        <end position="393"/>
    </location>
</feature>
<organism evidence="2 3">
    <name type="scientific">Gymnopus androsaceus JB14</name>
    <dbReference type="NCBI Taxonomy" id="1447944"/>
    <lineage>
        <taxon>Eukaryota</taxon>
        <taxon>Fungi</taxon>
        <taxon>Dikarya</taxon>
        <taxon>Basidiomycota</taxon>
        <taxon>Agaricomycotina</taxon>
        <taxon>Agaricomycetes</taxon>
        <taxon>Agaricomycetidae</taxon>
        <taxon>Agaricales</taxon>
        <taxon>Marasmiineae</taxon>
        <taxon>Omphalotaceae</taxon>
        <taxon>Gymnopus</taxon>
    </lineage>
</organism>